<evidence type="ECO:0000313" key="7">
    <source>
        <dbReference type="EMBL" id="KAK1930857.1"/>
    </source>
</evidence>
<comment type="subcellular location">
    <subcellularLocation>
        <location evidence="1">Membrane</location>
        <topology evidence="1">Multi-pass membrane protein</topology>
    </subcellularLocation>
</comment>
<feature type="transmembrane region" description="Helical" evidence="6">
    <location>
        <begin position="274"/>
        <end position="292"/>
    </location>
</feature>
<dbReference type="PANTHER" id="PTHR11206">
    <property type="entry name" value="MULTIDRUG RESISTANCE PROTEIN"/>
    <property type="match status" value="1"/>
</dbReference>
<evidence type="ECO:0000256" key="3">
    <source>
        <dbReference type="ARBA" id="ARBA00022692"/>
    </source>
</evidence>
<evidence type="ECO:0000256" key="6">
    <source>
        <dbReference type="SAM" id="Phobius"/>
    </source>
</evidence>
<feature type="transmembrane region" description="Helical" evidence="6">
    <location>
        <begin position="457"/>
        <end position="480"/>
    </location>
</feature>
<dbReference type="AlphaFoldDB" id="A0AAD9G2N1"/>
<keyword evidence="5 6" id="KW-0472">Membrane</keyword>
<reference evidence="7" key="1">
    <citation type="submission" date="2023-08" db="EMBL/GenBank/DDBJ databases">
        <title>Reference Genome Resource for the Citrus Pathogen Phytophthora citrophthora.</title>
        <authorList>
            <person name="Moller H."/>
            <person name="Coetzee B."/>
            <person name="Rose L.J."/>
            <person name="Van Niekerk J.M."/>
        </authorList>
    </citation>
    <scope>NUCLEOTIDE SEQUENCE</scope>
    <source>
        <strain evidence="7">STE-U-9442</strain>
    </source>
</reference>
<dbReference type="GO" id="GO:0015297">
    <property type="term" value="F:antiporter activity"/>
    <property type="evidence" value="ECO:0007669"/>
    <property type="project" value="InterPro"/>
</dbReference>
<feature type="transmembrane region" description="Helical" evidence="6">
    <location>
        <begin position="200"/>
        <end position="222"/>
    </location>
</feature>
<dbReference type="GO" id="GO:0016020">
    <property type="term" value="C:membrane"/>
    <property type="evidence" value="ECO:0007669"/>
    <property type="project" value="UniProtKB-SubCell"/>
</dbReference>
<feature type="transmembrane region" description="Helical" evidence="6">
    <location>
        <begin position="312"/>
        <end position="331"/>
    </location>
</feature>
<feature type="transmembrane region" description="Helical" evidence="6">
    <location>
        <begin position="391"/>
        <end position="410"/>
    </location>
</feature>
<evidence type="ECO:0000256" key="5">
    <source>
        <dbReference type="ARBA" id="ARBA00023136"/>
    </source>
</evidence>
<feature type="transmembrane region" description="Helical" evidence="6">
    <location>
        <begin position="96"/>
        <end position="117"/>
    </location>
</feature>
<feature type="transmembrane region" description="Helical" evidence="6">
    <location>
        <begin position="360"/>
        <end position="379"/>
    </location>
</feature>
<feature type="transmembrane region" description="Helical" evidence="6">
    <location>
        <begin position="129"/>
        <end position="150"/>
    </location>
</feature>
<evidence type="ECO:0000256" key="1">
    <source>
        <dbReference type="ARBA" id="ARBA00004141"/>
    </source>
</evidence>
<keyword evidence="4 6" id="KW-1133">Transmembrane helix</keyword>
<dbReference type="NCBIfam" id="TIGR00797">
    <property type="entry name" value="matE"/>
    <property type="match status" value="1"/>
</dbReference>
<comment type="caution">
    <text evidence="7">The sequence shown here is derived from an EMBL/GenBank/DDBJ whole genome shotgun (WGS) entry which is preliminary data.</text>
</comment>
<protein>
    <submittedName>
        <fullName evidence="7">Multidrug and toxin extrusion protein 1</fullName>
    </submittedName>
</protein>
<organism evidence="7 8">
    <name type="scientific">Phytophthora citrophthora</name>
    <dbReference type="NCBI Taxonomy" id="4793"/>
    <lineage>
        <taxon>Eukaryota</taxon>
        <taxon>Sar</taxon>
        <taxon>Stramenopiles</taxon>
        <taxon>Oomycota</taxon>
        <taxon>Peronosporomycetes</taxon>
        <taxon>Peronosporales</taxon>
        <taxon>Peronosporaceae</taxon>
        <taxon>Phytophthora</taxon>
    </lineage>
</organism>
<dbReference type="EMBL" id="JASMQC010000037">
    <property type="protein sequence ID" value="KAK1930857.1"/>
    <property type="molecule type" value="Genomic_DNA"/>
</dbReference>
<dbReference type="CDD" id="cd13132">
    <property type="entry name" value="MATE_eukaryotic"/>
    <property type="match status" value="1"/>
</dbReference>
<feature type="transmembrane region" description="Helical" evidence="6">
    <location>
        <begin position="431"/>
        <end position="451"/>
    </location>
</feature>
<dbReference type="Pfam" id="PF01554">
    <property type="entry name" value="MatE"/>
    <property type="match status" value="2"/>
</dbReference>
<evidence type="ECO:0000313" key="8">
    <source>
        <dbReference type="Proteomes" id="UP001259832"/>
    </source>
</evidence>
<dbReference type="Proteomes" id="UP001259832">
    <property type="component" value="Unassembled WGS sequence"/>
</dbReference>
<dbReference type="InterPro" id="IPR002528">
    <property type="entry name" value="MATE_fam"/>
</dbReference>
<keyword evidence="3 6" id="KW-0812">Transmembrane</keyword>
<proteinExistence type="inferred from homology"/>
<name>A0AAD9G2N1_9STRA</name>
<dbReference type="GO" id="GO:0042910">
    <property type="term" value="F:xenobiotic transmembrane transporter activity"/>
    <property type="evidence" value="ECO:0007669"/>
    <property type="project" value="InterPro"/>
</dbReference>
<keyword evidence="8" id="KW-1185">Reference proteome</keyword>
<dbReference type="GO" id="GO:1990961">
    <property type="term" value="P:xenobiotic detoxification by transmembrane export across the plasma membrane"/>
    <property type="evidence" value="ECO:0007669"/>
    <property type="project" value="InterPro"/>
</dbReference>
<sequence length="498" mass="54007">MRLMTTEFVPLDMNKSKQEETFVTILSPLDAIEYEHSYEPKPHTATELKILLNLVGPVMIVTLLEFFPGFVAVVLAGNLDSSYGQHYIDAATFSTMLINLTSFSVGLGLASALDTLCSQAYGAKRCENIGIYFQTGVMVLGIVLVPVFAINWFTEDVLLWLGQDTEVAQLSGQFSRFLLPGIPFLYIYELTRKALQAQNIMAPLVIIAAIGNSVNIAVGYGLAYHTSLGFMGIAIGCAIGNITLALLLVPYFIWQPQHLSQWWCHSWDFKTARGCVGSFLHLGIPSMLMLVMETWAFETLTICSGLLPRHVLAVAAHSVLVNVNMLVYTAFDGLSVAANIRVGNCLGAGMPKTAQLSCNVVLTMTAMLSLLFSAVLYGFNTQIPQLFLGEGGALALASKVLAIWAPLTVVDGLNAVTQGILRGAGKQKAAVITNGMAYYIFGIPFGVFLAFQCDLGVAGLWLGMGFGSAVNFIAMILLLLCRWKWERLAIEAKELTGL</sequence>
<accession>A0AAD9G2N1</accession>
<evidence type="ECO:0000256" key="4">
    <source>
        <dbReference type="ARBA" id="ARBA00022989"/>
    </source>
</evidence>
<evidence type="ECO:0000256" key="2">
    <source>
        <dbReference type="ARBA" id="ARBA00010199"/>
    </source>
</evidence>
<feature type="transmembrane region" description="Helical" evidence="6">
    <location>
        <begin position="228"/>
        <end position="253"/>
    </location>
</feature>
<comment type="similarity">
    <text evidence="2">Belongs to the multi antimicrobial extrusion (MATE) (TC 2.A.66.1) family.</text>
</comment>
<feature type="transmembrane region" description="Helical" evidence="6">
    <location>
        <begin position="50"/>
        <end position="76"/>
    </location>
</feature>
<feature type="transmembrane region" description="Helical" evidence="6">
    <location>
        <begin position="170"/>
        <end position="188"/>
    </location>
</feature>
<gene>
    <name evidence="7" type="ORF">P3T76_013814</name>
</gene>
<dbReference type="InterPro" id="IPR045069">
    <property type="entry name" value="MATE_euk"/>
</dbReference>